<dbReference type="InterPro" id="IPR050194">
    <property type="entry name" value="Glycosyltransferase_grp1"/>
</dbReference>
<evidence type="ECO:0000256" key="3">
    <source>
        <dbReference type="SAM" id="MobiDB-lite"/>
    </source>
</evidence>
<dbReference type="PANTHER" id="PTHR45947:SF3">
    <property type="entry name" value="SULFOQUINOVOSYL TRANSFERASE SQD2"/>
    <property type="match status" value="1"/>
</dbReference>
<feature type="domain" description="Glycosyltransferase subfamily 4-like N-terminal" evidence="4">
    <location>
        <begin position="13"/>
        <end position="170"/>
    </location>
</feature>
<keyword evidence="7" id="KW-1185">Reference proteome</keyword>
<accession>A0A2N3WPF0</accession>
<evidence type="ECO:0000313" key="6">
    <source>
        <dbReference type="EMBL" id="PKV95749.1"/>
    </source>
</evidence>
<evidence type="ECO:0000313" key="5">
    <source>
        <dbReference type="EMBL" id="MBB2502004.1"/>
    </source>
</evidence>
<dbReference type="Pfam" id="PF13692">
    <property type="entry name" value="Glyco_trans_1_4"/>
    <property type="match status" value="1"/>
</dbReference>
<dbReference type="GO" id="GO:0016758">
    <property type="term" value="F:hexosyltransferase activity"/>
    <property type="evidence" value="ECO:0007669"/>
    <property type="project" value="TreeGrafter"/>
</dbReference>
<proteinExistence type="predicted"/>
<dbReference type="AlphaFoldDB" id="A0A2N3WPF0"/>
<accession>A0A8E2B4K6</accession>
<evidence type="ECO:0000259" key="4">
    <source>
        <dbReference type="Pfam" id="PF13439"/>
    </source>
</evidence>
<dbReference type="Proteomes" id="UP000550260">
    <property type="component" value="Unassembled WGS sequence"/>
</dbReference>
<dbReference type="SUPFAM" id="SSF53756">
    <property type="entry name" value="UDP-Glycosyltransferase/glycogen phosphorylase"/>
    <property type="match status" value="1"/>
</dbReference>
<dbReference type="EMBL" id="JACJHR010000033">
    <property type="protein sequence ID" value="MBB2502004.1"/>
    <property type="molecule type" value="Genomic_DNA"/>
</dbReference>
<dbReference type="InterPro" id="IPR028098">
    <property type="entry name" value="Glyco_trans_4-like_N"/>
</dbReference>
<organism evidence="6 7">
    <name type="scientific">Amycolatopsis echigonensis</name>
    <dbReference type="NCBI Taxonomy" id="2576905"/>
    <lineage>
        <taxon>Bacteria</taxon>
        <taxon>Bacillati</taxon>
        <taxon>Actinomycetota</taxon>
        <taxon>Actinomycetes</taxon>
        <taxon>Pseudonocardiales</taxon>
        <taxon>Pseudonocardiaceae</taxon>
        <taxon>Amycolatopsis</taxon>
    </lineage>
</organism>
<dbReference type="RefSeq" id="WP_158242536.1">
    <property type="nucleotide sequence ID" value="NZ_JACJHR010000033.1"/>
</dbReference>
<evidence type="ECO:0000313" key="8">
    <source>
        <dbReference type="Proteomes" id="UP000550260"/>
    </source>
</evidence>
<keyword evidence="1" id="KW-0328">Glycosyltransferase</keyword>
<reference evidence="6 7" key="1">
    <citation type="submission" date="2017-12" db="EMBL/GenBank/DDBJ databases">
        <title>Sequencing the genomes of 1000 Actinobacteria strains.</title>
        <authorList>
            <person name="Klenk H.-P."/>
        </authorList>
    </citation>
    <scope>NUCLEOTIDE SEQUENCE [LARGE SCALE GENOMIC DNA]</scope>
    <source>
        <strain evidence="6 7">DSM 45165</strain>
    </source>
</reference>
<reference evidence="5 8" key="2">
    <citation type="submission" date="2020-08" db="EMBL/GenBank/DDBJ databases">
        <title>Amycolatopsis echigonensis JCM 21831.</title>
        <authorList>
            <person name="Tedsree N."/>
            <person name="Kuncharoen N."/>
            <person name="Likhitwitayawuid K."/>
            <person name="Tanasupawat S."/>
        </authorList>
    </citation>
    <scope>NUCLEOTIDE SEQUENCE [LARGE SCALE GENOMIC DNA]</scope>
    <source>
        <strain evidence="5 8">JCM 21831</strain>
    </source>
</reference>
<dbReference type="GO" id="GO:1901137">
    <property type="term" value="P:carbohydrate derivative biosynthetic process"/>
    <property type="evidence" value="ECO:0007669"/>
    <property type="project" value="UniProtKB-ARBA"/>
</dbReference>
<dbReference type="EMBL" id="PJMY01000003">
    <property type="protein sequence ID" value="PKV95749.1"/>
    <property type="molecule type" value="Genomic_DNA"/>
</dbReference>
<name>A0A2N3WPF0_9PSEU</name>
<dbReference type="Gene3D" id="3.40.50.2000">
    <property type="entry name" value="Glycogen Phosphorylase B"/>
    <property type="match status" value="2"/>
</dbReference>
<dbReference type="PANTHER" id="PTHR45947">
    <property type="entry name" value="SULFOQUINOVOSYL TRANSFERASE SQD2"/>
    <property type="match status" value="1"/>
</dbReference>
<evidence type="ECO:0000256" key="2">
    <source>
        <dbReference type="ARBA" id="ARBA00022679"/>
    </source>
</evidence>
<evidence type="ECO:0000256" key="1">
    <source>
        <dbReference type="ARBA" id="ARBA00022676"/>
    </source>
</evidence>
<feature type="region of interest" description="Disordered" evidence="3">
    <location>
        <begin position="352"/>
        <end position="373"/>
    </location>
</feature>
<evidence type="ECO:0000313" key="7">
    <source>
        <dbReference type="Proteomes" id="UP000233750"/>
    </source>
</evidence>
<protein>
    <submittedName>
        <fullName evidence="5 6">Glycosyltransferase</fullName>
    </submittedName>
</protein>
<comment type="caution">
    <text evidence="6">The sequence shown here is derived from an EMBL/GenBank/DDBJ whole genome shotgun (WGS) entry which is preliminary data.</text>
</comment>
<gene>
    <name evidence="6" type="ORF">ATK30_6679</name>
    <name evidence="5" type="ORF">H5411_23090</name>
</gene>
<sequence length="373" mass="39368">MLSVLHVVQPADGGAAAYVAAAAADQRARGWRVAVAGPSALRETLARQDILLLPWQAGRTPGAATAAEVRRVRHLVRAFRPDLLHLHSAKAGLAGRLAVRGAVPTLFQPHGWSWLAAAGGSARAARVWERYGVRWTAATVCVGTGEARAGRREGVGGTFTVIRNGVDLARFRPGAMTRTAARHAVGIAPDVPVAVCVGRLTRQKGQDRLVASWPRIRAAFPAAHLVLVGPGEAPSAAGVRSVGRVDDPRPWYRAADVVVQPSRWEGLPLTVLEAMACGRSVVATDVEGLAEAIGPDTGAAVPMAALAGEILRRFADPARAEREGQAGARRAGRLFDLRETLARLAEASVQYAKPSPVRREPRPVARGSIDPGM</sequence>
<dbReference type="Proteomes" id="UP000233750">
    <property type="component" value="Unassembled WGS sequence"/>
</dbReference>
<keyword evidence="2" id="KW-0808">Transferase</keyword>
<dbReference type="Pfam" id="PF13439">
    <property type="entry name" value="Glyco_transf_4"/>
    <property type="match status" value="1"/>
</dbReference>
<dbReference type="OrthoDB" id="193659at2"/>